<reference evidence="4" key="1">
    <citation type="journal article" date="2014" name="Front. Microbiol.">
        <title>High frequency of phylogenetically diverse reductive dehalogenase-homologous genes in deep subseafloor sedimentary metagenomes.</title>
        <authorList>
            <person name="Kawai M."/>
            <person name="Futagami T."/>
            <person name="Toyoda A."/>
            <person name="Takaki Y."/>
            <person name="Nishi S."/>
            <person name="Hori S."/>
            <person name="Arai W."/>
            <person name="Tsubouchi T."/>
            <person name="Morono Y."/>
            <person name="Uchiyama I."/>
            <person name="Ito T."/>
            <person name="Fujiyama A."/>
            <person name="Inagaki F."/>
            <person name="Takami H."/>
        </authorList>
    </citation>
    <scope>NUCLEOTIDE SEQUENCE</scope>
    <source>
        <strain evidence="4">Expedition CK06-06</strain>
    </source>
</reference>
<keyword evidence="2" id="KW-0472">Membrane</keyword>
<feature type="domain" description="Penicillin-binding protein transpeptidase" evidence="3">
    <location>
        <begin position="5"/>
        <end position="276"/>
    </location>
</feature>
<dbReference type="Gene3D" id="3.40.710.10">
    <property type="entry name" value="DD-peptidase/beta-lactamase superfamily"/>
    <property type="match status" value="1"/>
</dbReference>
<feature type="non-terminal residue" evidence="4">
    <location>
        <position position="1"/>
    </location>
</feature>
<dbReference type="InterPro" id="IPR012338">
    <property type="entry name" value="Beta-lactam/transpept-like"/>
</dbReference>
<dbReference type="InterPro" id="IPR001460">
    <property type="entry name" value="PCN-bd_Tpept"/>
</dbReference>
<dbReference type="GO" id="GO:0008658">
    <property type="term" value="F:penicillin binding"/>
    <property type="evidence" value="ECO:0007669"/>
    <property type="project" value="InterPro"/>
</dbReference>
<dbReference type="AlphaFoldDB" id="X1RUC2"/>
<dbReference type="PANTHER" id="PTHR30627:SF1">
    <property type="entry name" value="PEPTIDOGLYCAN D,D-TRANSPEPTIDASE FTSI"/>
    <property type="match status" value="1"/>
</dbReference>
<dbReference type="PANTHER" id="PTHR30627">
    <property type="entry name" value="PEPTIDOGLYCAN D,D-TRANSPEPTIDASE"/>
    <property type="match status" value="1"/>
</dbReference>
<dbReference type="EMBL" id="BARW01009760">
    <property type="protein sequence ID" value="GAI84268.1"/>
    <property type="molecule type" value="Genomic_DNA"/>
</dbReference>
<dbReference type="Pfam" id="PF00905">
    <property type="entry name" value="Transpeptidase"/>
    <property type="match status" value="1"/>
</dbReference>
<name>X1RUC2_9ZZZZ</name>
<dbReference type="GO" id="GO:0071555">
    <property type="term" value="P:cell wall organization"/>
    <property type="evidence" value="ECO:0007669"/>
    <property type="project" value="TreeGrafter"/>
</dbReference>
<gene>
    <name evidence="4" type="ORF">S12H4_19501</name>
</gene>
<dbReference type="Gene3D" id="3.30.450.330">
    <property type="match status" value="1"/>
</dbReference>
<organism evidence="4">
    <name type="scientific">marine sediment metagenome</name>
    <dbReference type="NCBI Taxonomy" id="412755"/>
    <lineage>
        <taxon>unclassified sequences</taxon>
        <taxon>metagenomes</taxon>
        <taxon>ecological metagenomes</taxon>
    </lineage>
</organism>
<evidence type="ECO:0000259" key="3">
    <source>
        <dbReference type="Pfam" id="PF00905"/>
    </source>
</evidence>
<evidence type="ECO:0000256" key="1">
    <source>
        <dbReference type="ARBA" id="ARBA00004370"/>
    </source>
</evidence>
<dbReference type="SUPFAM" id="SSF56601">
    <property type="entry name" value="beta-lactamase/transpeptidase-like"/>
    <property type="match status" value="1"/>
</dbReference>
<dbReference type="GO" id="GO:0005886">
    <property type="term" value="C:plasma membrane"/>
    <property type="evidence" value="ECO:0007669"/>
    <property type="project" value="TreeGrafter"/>
</dbReference>
<accession>X1RUC2</accession>
<evidence type="ECO:0000256" key="2">
    <source>
        <dbReference type="ARBA" id="ARBA00023136"/>
    </source>
</evidence>
<proteinExistence type="predicted"/>
<evidence type="ECO:0000313" key="4">
    <source>
        <dbReference type="EMBL" id="GAI84268.1"/>
    </source>
</evidence>
<protein>
    <recommendedName>
        <fullName evidence="3">Penicillin-binding protein transpeptidase domain-containing protein</fullName>
    </recommendedName>
</protein>
<dbReference type="InterPro" id="IPR050515">
    <property type="entry name" value="Beta-lactam/transpept"/>
</dbReference>
<comment type="caution">
    <text evidence="4">The sequence shown here is derived from an EMBL/GenBank/DDBJ whole genome shotgun (WGS) entry which is preliminary data.</text>
</comment>
<comment type="subcellular location">
    <subcellularLocation>
        <location evidence="1">Membrane</location>
    </subcellularLocation>
</comment>
<sequence>DSTEQFINSAISALYEPGSVFKPMTLAAALEARVIRPSDSYDDRGEIIVGNQRIRNSDGKAHGRTTMTELLAYSRNVGAAHLAALLGPTRFYEMIRKFGFSEATGVDLAFEAPGIMRVPGNRYWHMSDMGTNAFGQGISVTPLQVVAAYGAIANDGVLMRPHLVSEIHDGDKGEVRKPFRVRRVVSTEVARQVTELMADAVELGMEQAIVPGYRLAGKSGTSNIAGPGGYERTDIIATFAGFGPVPNPRFVILVKYDRPQVGDWGLEVAAPTFRNMAKFLLDYYVIPPARG</sequence>